<dbReference type="PANTHER" id="PTHR11514">
    <property type="entry name" value="MYC"/>
    <property type="match status" value="1"/>
</dbReference>
<evidence type="ECO:0000313" key="6">
    <source>
        <dbReference type="EMBL" id="KAH7560876.1"/>
    </source>
</evidence>
<accession>A0ABQ8HIH5</accession>
<protein>
    <recommendedName>
        <fullName evidence="4">Transcription factor</fullName>
        <shortName evidence="4">bHLH transcription factor</shortName>
    </recommendedName>
    <alternativeName>
        <fullName evidence="4">Basic helix-loop-helix protein</fullName>
    </alternativeName>
</protein>
<reference evidence="6 7" key="1">
    <citation type="submission" date="2021-02" db="EMBL/GenBank/DDBJ databases">
        <title>Plant Genome Project.</title>
        <authorList>
            <person name="Zhang R.-G."/>
        </authorList>
    </citation>
    <scope>NUCLEOTIDE SEQUENCE [LARGE SCALE GENOMIC DNA]</scope>
    <source>
        <tissue evidence="6">Leaves</tissue>
    </source>
</reference>
<keyword evidence="7" id="KW-1185">Reference proteome</keyword>
<comment type="subcellular location">
    <subcellularLocation>
        <location evidence="1 4">Nucleus</location>
    </subcellularLocation>
</comment>
<dbReference type="InterPro" id="IPR054502">
    <property type="entry name" value="bHLH-TF_ACT-like_plant"/>
</dbReference>
<evidence type="ECO:0000256" key="2">
    <source>
        <dbReference type="ARBA" id="ARBA00023125"/>
    </source>
</evidence>
<organism evidence="6 7">
    <name type="scientific">Xanthoceras sorbifolium</name>
    <dbReference type="NCBI Taxonomy" id="99658"/>
    <lineage>
        <taxon>Eukaryota</taxon>
        <taxon>Viridiplantae</taxon>
        <taxon>Streptophyta</taxon>
        <taxon>Embryophyta</taxon>
        <taxon>Tracheophyta</taxon>
        <taxon>Spermatophyta</taxon>
        <taxon>Magnoliopsida</taxon>
        <taxon>eudicotyledons</taxon>
        <taxon>Gunneridae</taxon>
        <taxon>Pentapetalae</taxon>
        <taxon>rosids</taxon>
        <taxon>malvids</taxon>
        <taxon>Sapindales</taxon>
        <taxon>Sapindaceae</taxon>
        <taxon>Xanthoceroideae</taxon>
        <taxon>Xanthoceras</taxon>
    </lineage>
</organism>
<evidence type="ECO:0000256" key="4">
    <source>
        <dbReference type="RuleBase" id="RU369104"/>
    </source>
</evidence>
<keyword evidence="4" id="KW-0804">Transcription</keyword>
<dbReference type="InterPro" id="IPR045084">
    <property type="entry name" value="AIB/MYC-like"/>
</dbReference>
<evidence type="ECO:0000259" key="5">
    <source>
        <dbReference type="Pfam" id="PF22754"/>
    </source>
</evidence>
<dbReference type="Pfam" id="PF22754">
    <property type="entry name" value="bHLH-TF_ACT-like_plant"/>
    <property type="match status" value="1"/>
</dbReference>
<sequence length="192" mass="21594">MVLHGVRDKMFRDRRRCSPEDFQLRRVCLAERAKVQIPTHSSNNVPLLFMMLSLKDKPQESEIIVKELTGLGRSSSGSGQSDSDGNFASAYTDNDAVTYINELKDKIHELENNVGCGCEDRGSEAMIRVQCPDINYPAAKLMDALRDLDFQVHHASVSSVRELMLQDSVVKVPDGIISEEVMRTAIYQMMQN</sequence>
<name>A0ABQ8HIH5_9ROSI</name>
<dbReference type="EMBL" id="JAFEMO010000010">
    <property type="protein sequence ID" value="KAH7560876.1"/>
    <property type="molecule type" value="Genomic_DNA"/>
</dbReference>
<comment type="caution">
    <text evidence="6">The sequence shown here is derived from an EMBL/GenBank/DDBJ whole genome shotgun (WGS) entry which is preliminary data.</text>
</comment>
<proteinExistence type="predicted"/>
<evidence type="ECO:0000313" key="7">
    <source>
        <dbReference type="Proteomes" id="UP000827721"/>
    </source>
</evidence>
<keyword evidence="4" id="KW-0805">Transcription regulation</keyword>
<dbReference type="PANTHER" id="PTHR11514:SF115">
    <property type="entry name" value="TRANSCRIPTION FACTOR"/>
    <property type="match status" value="1"/>
</dbReference>
<dbReference type="Proteomes" id="UP000827721">
    <property type="component" value="Unassembled WGS sequence"/>
</dbReference>
<keyword evidence="2" id="KW-0238">DNA-binding</keyword>
<keyword evidence="3 4" id="KW-0539">Nucleus</keyword>
<feature type="domain" description="Plant bHLH transcription factor ACT-like" evidence="5">
    <location>
        <begin position="123"/>
        <end position="190"/>
    </location>
</feature>
<gene>
    <name evidence="6" type="ORF">JRO89_XS10G0131500</name>
</gene>
<evidence type="ECO:0000256" key="3">
    <source>
        <dbReference type="ARBA" id="ARBA00023242"/>
    </source>
</evidence>
<evidence type="ECO:0000256" key="1">
    <source>
        <dbReference type="ARBA" id="ARBA00004123"/>
    </source>
</evidence>